<dbReference type="EMBL" id="QGDB01000009">
    <property type="protein sequence ID" value="PWL16526.1"/>
    <property type="molecule type" value="Genomic_DNA"/>
</dbReference>
<evidence type="ECO:0000256" key="1">
    <source>
        <dbReference type="ARBA" id="ARBA00023239"/>
    </source>
</evidence>
<dbReference type="InterPro" id="IPR029017">
    <property type="entry name" value="Enolase-like_N"/>
</dbReference>
<reference evidence="3 4" key="1">
    <citation type="submission" date="2018-05" db="EMBL/GenBank/DDBJ databases">
        <title>Comparative genomic sequence analysis between strain HN4 and CCM 8460T (Falsochrobactrum ovis) will provide more evidence to prove that HN4 is a new species of Falsochrobactrum.</title>
        <authorList>
            <person name="Lyu W."/>
            <person name="Sun L."/>
            <person name="Yao L."/>
        </authorList>
    </citation>
    <scope>NUCLEOTIDE SEQUENCE [LARGE SCALE GENOMIC DNA]</scope>
    <source>
        <strain evidence="3 4">HN4</strain>
    </source>
</reference>
<dbReference type="SFLD" id="SFLDS00001">
    <property type="entry name" value="Enolase"/>
    <property type="match status" value="1"/>
</dbReference>
<dbReference type="Gene3D" id="3.30.390.10">
    <property type="entry name" value="Enolase-like, N-terminal domain"/>
    <property type="match status" value="1"/>
</dbReference>
<comment type="caution">
    <text evidence="3">The sequence shown here is derived from an EMBL/GenBank/DDBJ whole genome shotgun (WGS) entry which is preliminary data.</text>
</comment>
<protein>
    <submittedName>
        <fullName evidence="3">Dehydratase</fullName>
    </submittedName>
</protein>
<name>A0A316J568_9HYPH</name>
<sequence>MKITAIETVRIEERPNLLWVQVHTDEGLVGLGETFFMSKTVEAYIHEYIAPRVIGRDPLQIDLLANELVGYLGFRSSGAEVRGNSAFDIALWDLFGKATNQPIAQLLGGFSRQEIRTYNTCAGVEYIKKATGQQSNNYGLSGGDAKYDDLNGFLHRADELAHSLLEDGITAMKIWPFDMAAEKTRGQYISAPDLRAALEPFEKIRSAVGDKMDIMVEFHSMWQLLPAMQIARELNQYKTFWHEDPIKMDSLSSLKRYAEVSHAPISASETLGSRWAFRDLLETGAAGVMMLDISWCGGLSEARKIASMAEAWHLPVAPHDCTGPVVLCASTHLSLNAPNALVQESVRAFYNTWYRDLVTALPEVKNGMITVPPGAGLGMELNPEMDKAYTVVRQATDKNDI</sequence>
<dbReference type="InterPro" id="IPR013342">
    <property type="entry name" value="Mandelate_racemase_C"/>
</dbReference>
<gene>
    <name evidence="3" type="ORF">DKP76_17230</name>
</gene>
<proteinExistence type="predicted"/>
<dbReference type="InterPro" id="IPR013341">
    <property type="entry name" value="Mandelate_racemase_N_dom"/>
</dbReference>
<dbReference type="SMART" id="SM00922">
    <property type="entry name" value="MR_MLE"/>
    <property type="match status" value="1"/>
</dbReference>
<dbReference type="PANTHER" id="PTHR48080">
    <property type="entry name" value="D-GALACTONATE DEHYDRATASE-RELATED"/>
    <property type="match status" value="1"/>
</dbReference>
<dbReference type="Proteomes" id="UP000245865">
    <property type="component" value="Unassembled WGS sequence"/>
</dbReference>
<dbReference type="AlphaFoldDB" id="A0A316J568"/>
<evidence type="ECO:0000259" key="2">
    <source>
        <dbReference type="SMART" id="SM00922"/>
    </source>
</evidence>
<dbReference type="PANTHER" id="PTHR48080:SF2">
    <property type="entry name" value="D-GALACTONATE DEHYDRATASE"/>
    <property type="match status" value="1"/>
</dbReference>
<dbReference type="CDD" id="cd03316">
    <property type="entry name" value="MR_like"/>
    <property type="match status" value="1"/>
</dbReference>
<dbReference type="SFLD" id="SFLDG00179">
    <property type="entry name" value="mandelate_racemase"/>
    <property type="match status" value="1"/>
</dbReference>
<organism evidence="3 4">
    <name type="scientific">Falsochrobactrum shanghaiense</name>
    <dbReference type="NCBI Taxonomy" id="2201899"/>
    <lineage>
        <taxon>Bacteria</taxon>
        <taxon>Pseudomonadati</taxon>
        <taxon>Pseudomonadota</taxon>
        <taxon>Alphaproteobacteria</taxon>
        <taxon>Hyphomicrobiales</taxon>
        <taxon>Brucellaceae</taxon>
        <taxon>Falsochrobactrum</taxon>
    </lineage>
</organism>
<dbReference type="GO" id="GO:0016829">
    <property type="term" value="F:lyase activity"/>
    <property type="evidence" value="ECO:0007669"/>
    <property type="project" value="UniProtKB-KW"/>
</dbReference>
<dbReference type="Gene3D" id="3.20.20.120">
    <property type="entry name" value="Enolase-like C-terminal domain"/>
    <property type="match status" value="1"/>
</dbReference>
<dbReference type="Pfam" id="PF13378">
    <property type="entry name" value="MR_MLE_C"/>
    <property type="match status" value="1"/>
</dbReference>
<dbReference type="SUPFAM" id="SSF51604">
    <property type="entry name" value="Enolase C-terminal domain-like"/>
    <property type="match status" value="1"/>
</dbReference>
<dbReference type="InterPro" id="IPR036849">
    <property type="entry name" value="Enolase-like_C_sf"/>
</dbReference>
<evidence type="ECO:0000313" key="3">
    <source>
        <dbReference type="EMBL" id="PWL16526.1"/>
    </source>
</evidence>
<accession>A0A316J568</accession>
<dbReference type="RefSeq" id="WP_109707908.1">
    <property type="nucleotide sequence ID" value="NZ_QGDB01000009.1"/>
</dbReference>
<evidence type="ECO:0000313" key="4">
    <source>
        <dbReference type="Proteomes" id="UP000245865"/>
    </source>
</evidence>
<keyword evidence="1" id="KW-0456">Lyase</keyword>
<keyword evidence="4" id="KW-1185">Reference proteome</keyword>
<dbReference type="OrthoDB" id="9802699at2"/>
<dbReference type="Pfam" id="PF02746">
    <property type="entry name" value="MR_MLE_N"/>
    <property type="match status" value="1"/>
</dbReference>
<feature type="domain" description="Mandelate racemase/muconate lactonizing enzyme C-terminal" evidence="2">
    <location>
        <begin position="154"/>
        <end position="264"/>
    </location>
</feature>
<dbReference type="InterPro" id="IPR029065">
    <property type="entry name" value="Enolase_C-like"/>
</dbReference>
<dbReference type="InterPro" id="IPR034593">
    <property type="entry name" value="DgoD-like"/>
</dbReference>
<dbReference type="SUPFAM" id="SSF54826">
    <property type="entry name" value="Enolase N-terminal domain-like"/>
    <property type="match status" value="1"/>
</dbReference>